<feature type="domain" description="SWIM-type" evidence="3">
    <location>
        <begin position="642"/>
        <end position="675"/>
    </location>
</feature>
<dbReference type="OrthoDB" id="2290496at2759"/>
<name>A0A8H7S649_9FUNG</name>
<dbReference type="GO" id="GO:0008270">
    <property type="term" value="F:zinc ion binding"/>
    <property type="evidence" value="ECO:0007669"/>
    <property type="project" value="UniProtKB-KW"/>
</dbReference>
<dbReference type="AlphaFoldDB" id="A0A8H7S649"/>
<evidence type="ECO:0000259" key="3">
    <source>
        <dbReference type="PROSITE" id="PS50966"/>
    </source>
</evidence>
<evidence type="ECO:0000256" key="1">
    <source>
        <dbReference type="PROSITE-ProRule" id="PRU00325"/>
    </source>
</evidence>
<reference evidence="4 5" key="1">
    <citation type="submission" date="2020-12" db="EMBL/GenBank/DDBJ databases">
        <title>Metabolic potential, ecology and presence of endohyphal bacteria is reflected in genomic diversity of Mucoromycotina.</title>
        <authorList>
            <person name="Muszewska A."/>
            <person name="Okrasinska A."/>
            <person name="Steczkiewicz K."/>
            <person name="Drgas O."/>
            <person name="Orlowska M."/>
            <person name="Perlinska-Lenart U."/>
            <person name="Aleksandrzak-Piekarczyk T."/>
            <person name="Szatraj K."/>
            <person name="Zielenkiewicz U."/>
            <person name="Pilsyk S."/>
            <person name="Malc E."/>
            <person name="Mieczkowski P."/>
            <person name="Kruszewska J.S."/>
            <person name="Biernat P."/>
            <person name="Pawlowska J."/>
        </authorList>
    </citation>
    <scope>NUCLEOTIDE SEQUENCE [LARGE SCALE GENOMIC DNA]</scope>
    <source>
        <strain evidence="4 5">CBS 142.35</strain>
    </source>
</reference>
<keyword evidence="1" id="KW-0862">Zinc</keyword>
<keyword evidence="1" id="KW-0863">Zinc-finger</keyword>
<dbReference type="EMBL" id="JAEPRB010000060">
    <property type="protein sequence ID" value="KAG2223465.1"/>
    <property type="molecule type" value="Genomic_DNA"/>
</dbReference>
<organism evidence="4 5">
    <name type="scientific">Circinella minor</name>
    <dbReference type="NCBI Taxonomy" id="1195481"/>
    <lineage>
        <taxon>Eukaryota</taxon>
        <taxon>Fungi</taxon>
        <taxon>Fungi incertae sedis</taxon>
        <taxon>Mucoromycota</taxon>
        <taxon>Mucoromycotina</taxon>
        <taxon>Mucoromycetes</taxon>
        <taxon>Mucorales</taxon>
        <taxon>Lichtheimiaceae</taxon>
        <taxon>Circinella</taxon>
    </lineage>
</organism>
<proteinExistence type="predicted"/>
<evidence type="ECO:0000256" key="2">
    <source>
        <dbReference type="SAM" id="MobiDB-lite"/>
    </source>
</evidence>
<dbReference type="Proteomes" id="UP000646827">
    <property type="component" value="Unassembled WGS sequence"/>
</dbReference>
<evidence type="ECO:0000313" key="4">
    <source>
        <dbReference type="EMBL" id="KAG2223465.1"/>
    </source>
</evidence>
<evidence type="ECO:0000313" key="5">
    <source>
        <dbReference type="Proteomes" id="UP000646827"/>
    </source>
</evidence>
<keyword evidence="1" id="KW-0479">Metal-binding</keyword>
<sequence>MDTPTAIATNNRYCRRCKTFRNVELFAGNQRDRKTCAICRGRDSDVDKPVPEDWLVTLEEALLLIPSRYDDQAGNELIQMDEEHILAHICNAIEARDGYKYYREFTPNPSLKFARSFCCRCSQDYDVQRQVFNDDRQRIHSRMETYLCGGQVTGVIDKRNAYVHVSIEHSTGHPALPVSTMYKVSDEIQAHILANCITMDASALYLDILDRFPYTIGKLSQPQVYYWWNRSFESQYKLARNQYESATMLIERAEPQGVRKIFEQARQQYSVLGFTVPLFDTITGLSEVEEYHVDSTYKLSRTGHELFGIVAQVNGIGIPIAYFLLKMNNNNNINNNNNNNNNNQEVNTTTTTTTTATDDAPLPSPSVLPTIPSFDPLADPAIADDDELSPNYVPLTDEQEATRGDLIILFFTKLRERGLTPRFMFTDKDEGQITAIAWVWGAQVVRLCLWHMLRAVKLQLAKPKLQDPYYNVDDATARFDFIDHGFQPDLQDRNGRRCDNVQQREAILTIMRKHYNMHMNIPIEGEYYTPDEIYDRCVREMYGFCEAHGLRDAWAYLYERWYREPWFKKWARSARVAVPIGKTTMMIESQWRILKRDFLINNPRPHWELEFVREWDTKSGRNDPGLGYMDNRPENPNATEIYSPSLEHWTCGCPSFFESRFMLCKHLISRYRERNPSMRRVFGAHTYFISRQSVTPYIQLRPNFEYPFSMVHLPPHVLAPPQSSPIAPPTSRPVRSTSHNTQTHPTQQQQQHIDAAGNDQWAAQAAAEAMVRQARQARQTLDDAYHIYRSTLNEEQTQVMNHSIDTNRIDEYLDVVETYRGLRVPSTTWTDDIHILDISDCVFFSYIF</sequence>
<feature type="compositionally biased region" description="Low complexity" evidence="2">
    <location>
        <begin position="739"/>
        <end position="759"/>
    </location>
</feature>
<feature type="region of interest" description="Disordered" evidence="2">
    <location>
        <begin position="719"/>
        <end position="759"/>
    </location>
</feature>
<dbReference type="PROSITE" id="PS50966">
    <property type="entry name" value="ZF_SWIM"/>
    <property type="match status" value="1"/>
</dbReference>
<gene>
    <name evidence="4" type="ORF">INT45_001213</name>
</gene>
<keyword evidence="5" id="KW-1185">Reference proteome</keyword>
<feature type="compositionally biased region" description="Pro residues" evidence="2">
    <location>
        <begin position="722"/>
        <end position="731"/>
    </location>
</feature>
<dbReference type="InterPro" id="IPR007527">
    <property type="entry name" value="Znf_SWIM"/>
</dbReference>
<accession>A0A8H7S649</accession>
<protein>
    <recommendedName>
        <fullName evidence="3">SWIM-type domain-containing protein</fullName>
    </recommendedName>
</protein>
<comment type="caution">
    <text evidence="4">The sequence shown here is derived from an EMBL/GenBank/DDBJ whole genome shotgun (WGS) entry which is preliminary data.</text>
</comment>